<evidence type="ECO:0000313" key="2">
    <source>
        <dbReference type="EMBL" id="PSU49522.1"/>
    </source>
</evidence>
<feature type="chain" id="PRO_5015630895" evidence="1">
    <location>
        <begin position="18"/>
        <end position="126"/>
    </location>
</feature>
<evidence type="ECO:0000313" key="3">
    <source>
        <dbReference type="Proteomes" id="UP000240987"/>
    </source>
</evidence>
<feature type="signal peptide" evidence="1">
    <location>
        <begin position="1"/>
        <end position="17"/>
    </location>
</feature>
<proteinExistence type="predicted"/>
<comment type="caution">
    <text evidence="2">The sequence shown here is derived from an EMBL/GenBank/DDBJ whole genome shotgun (WGS) entry which is preliminary data.</text>
</comment>
<dbReference type="OrthoDB" id="5917649at2"/>
<name>A0A2T3JKH2_9GAMM</name>
<evidence type="ECO:0000256" key="1">
    <source>
        <dbReference type="SAM" id="SignalP"/>
    </source>
</evidence>
<dbReference type="Proteomes" id="UP000240987">
    <property type="component" value="Unassembled WGS sequence"/>
</dbReference>
<dbReference type="RefSeq" id="WP_107242310.1">
    <property type="nucleotide sequence ID" value="NZ_JAKJUA010000024.1"/>
</dbReference>
<protein>
    <submittedName>
        <fullName evidence="2">Uncharacterized protein</fullName>
    </submittedName>
</protein>
<dbReference type="EMBL" id="PYMJ01000006">
    <property type="protein sequence ID" value="PSU49522.1"/>
    <property type="molecule type" value="Genomic_DNA"/>
</dbReference>
<sequence length="126" mass="13704">MKNIVLLAAVLSLPVQASCFVIGDLKGYSVRQNDKFIIDKDGISSQKFIVEINGEQSSVSPNNMNCFQAGSLTLICADIRDSGESTIETWAIYPTHKKAVYTKSINGFNEFNGANMFVGTIKGTCN</sequence>
<reference evidence="2 3" key="1">
    <citation type="submission" date="2018-01" db="EMBL/GenBank/DDBJ databases">
        <title>Whole genome sequencing of Histamine producing bacteria.</title>
        <authorList>
            <person name="Butler K."/>
        </authorList>
    </citation>
    <scope>NUCLEOTIDE SEQUENCE [LARGE SCALE GENOMIC DNA]</scope>
    <source>
        <strain evidence="2 3">JCM 12947</strain>
    </source>
</reference>
<keyword evidence="1" id="KW-0732">Signal</keyword>
<accession>A0A2T3JKH2</accession>
<organism evidence="2 3">
    <name type="scientific">Photobacterium frigidiphilum</name>
    <dbReference type="NCBI Taxonomy" id="264736"/>
    <lineage>
        <taxon>Bacteria</taxon>
        <taxon>Pseudomonadati</taxon>
        <taxon>Pseudomonadota</taxon>
        <taxon>Gammaproteobacteria</taxon>
        <taxon>Vibrionales</taxon>
        <taxon>Vibrionaceae</taxon>
        <taxon>Photobacterium</taxon>
    </lineage>
</organism>
<dbReference type="AlphaFoldDB" id="A0A2T3JKH2"/>
<gene>
    <name evidence="2" type="ORF">C9J12_08535</name>
</gene>
<keyword evidence="3" id="KW-1185">Reference proteome</keyword>